<organism evidence="8 9">
    <name type="scientific">Salegentibacter holothuriorum</name>
    <dbReference type="NCBI Taxonomy" id="241145"/>
    <lineage>
        <taxon>Bacteria</taxon>
        <taxon>Pseudomonadati</taxon>
        <taxon>Bacteroidota</taxon>
        <taxon>Flavobacteriia</taxon>
        <taxon>Flavobacteriales</taxon>
        <taxon>Flavobacteriaceae</taxon>
        <taxon>Salegentibacter</taxon>
    </lineage>
</organism>
<evidence type="ECO:0000259" key="7">
    <source>
        <dbReference type="Pfam" id="PF14322"/>
    </source>
</evidence>
<comment type="subcellular location">
    <subcellularLocation>
        <location evidence="1">Cell outer membrane</location>
    </subcellularLocation>
</comment>
<evidence type="ECO:0000259" key="6">
    <source>
        <dbReference type="Pfam" id="PF07980"/>
    </source>
</evidence>
<keyword evidence="5" id="KW-0998">Cell outer membrane</keyword>
<dbReference type="STRING" id="241145.SAMN05660776_2685"/>
<dbReference type="InterPro" id="IPR011990">
    <property type="entry name" value="TPR-like_helical_dom_sf"/>
</dbReference>
<dbReference type="GO" id="GO:0009279">
    <property type="term" value="C:cell outer membrane"/>
    <property type="evidence" value="ECO:0007669"/>
    <property type="project" value="UniProtKB-SubCell"/>
</dbReference>
<sequence>MKRIFFVFTVLATSILTQSCEDYLEREPEDFLSEEAYFNKPSDLELFVNKFYTSFDVNSEYGRNSLYATDRNSDDLIGPFEEENLLKDYKLVPSSAGNGLGDWNFSNIRETNYFIETIEKRIAADVLDAENAQVRQYRGENYFFRAWFYFNKLQAFGDFPIVKEVLPDDLETLILASKREPRNEVARFILEDLTKAIDLLQDGVSKNRISRSSAQLLASRVALFEGTWLKYHQGTARVPGGPNWPGVSQHPNFSYPSGSIAAESEYFLDKAMKYADNVAGKYNLYNDYQKMFISENLESIDEVLFYKSYGIENVLGHGATHYLQRTGGGVGYTRSLVESYLMQNGLPIYAAGSGYEGDATLEDVVTNRDQRLQVSVLSEGDVRKENPDGSKEFFDYPDLTSGSGWQSVTSGYQLQKWMTTDPTQAESSTSGTTETPIFRIAEAYLNYIEASYEKEGSLNGKATTYWKSLRERAGVDTDIQKTISNTNLEKERDLAKFSAGNEVDAVLYNIRRERRNEFIAEGMRLFDIYRWSAFDTMENYIVEGFNLWEEYDEDYGTQIEQGENVSYSPENGGSTYFQPFRIKSSNRAYEGYSFPEAHYLDPVPLDQFTLTNSVDADGILYQNPGWSKSAAIPAEY</sequence>
<evidence type="ECO:0000313" key="8">
    <source>
        <dbReference type="EMBL" id="SKB71845.1"/>
    </source>
</evidence>
<dbReference type="AlphaFoldDB" id="A0A1T5DJF4"/>
<dbReference type="InterPro" id="IPR033985">
    <property type="entry name" value="SusD-like_N"/>
</dbReference>
<proteinExistence type="inferred from homology"/>
<keyword evidence="9" id="KW-1185">Reference proteome</keyword>
<dbReference type="Pfam" id="PF14322">
    <property type="entry name" value="SusD-like_3"/>
    <property type="match status" value="1"/>
</dbReference>
<dbReference type="InterPro" id="IPR012944">
    <property type="entry name" value="SusD_RagB_dom"/>
</dbReference>
<dbReference type="SUPFAM" id="SSF48452">
    <property type="entry name" value="TPR-like"/>
    <property type="match status" value="1"/>
</dbReference>
<evidence type="ECO:0000256" key="1">
    <source>
        <dbReference type="ARBA" id="ARBA00004442"/>
    </source>
</evidence>
<feature type="domain" description="SusD-like N-terminal" evidence="7">
    <location>
        <begin position="23"/>
        <end position="223"/>
    </location>
</feature>
<keyword evidence="3" id="KW-0732">Signal</keyword>
<evidence type="ECO:0000256" key="2">
    <source>
        <dbReference type="ARBA" id="ARBA00006275"/>
    </source>
</evidence>
<dbReference type="OrthoDB" id="5694214at2"/>
<dbReference type="PROSITE" id="PS51257">
    <property type="entry name" value="PROKAR_LIPOPROTEIN"/>
    <property type="match status" value="1"/>
</dbReference>
<evidence type="ECO:0000256" key="4">
    <source>
        <dbReference type="ARBA" id="ARBA00023136"/>
    </source>
</evidence>
<name>A0A1T5DJF4_9FLAO</name>
<evidence type="ECO:0000313" key="9">
    <source>
        <dbReference type="Proteomes" id="UP000190230"/>
    </source>
</evidence>
<evidence type="ECO:0000256" key="5">
    <source>
        <dbReference type="ARBA" id="ARBA00023237"/>
    </source>
</evidence>
<dbReference type="Gene3D" id="1.25.40.390">
    <property type="match status" value="1"/>
</dbReference>
<dbReference type="Pfam" id="PF07980">
    <property type="entry name" value="SusD_RagB"/>
    <property type="match status" value="1"/>
</dbReference>
<protein>
    <submittedName>
        <fullName evidence="8">Starch-binding associating with outer membrane</fullName>
    </submittedName>
</protein>
<comment type="similarity">
    <text evidence="2">Belongs to the SusD family.</text>
</comment>
<dbReference type="Proteomes" id="UP000190230">
    <property type="component" value="Unassembled WGS sequence"/>
</dbReference>
<feature type="domain" description="RagB/SusD" evidence="6">
    <location>
        <begin position="322"/>
        <end position="626"/>
    </location>
</feature>
<dbReference type="EMBL" id="FUYY01000005">
    <property type="protein sequence ID" value="SKB71845.1"/>
    <property type="molecule type" value="Genomic_DNA"/>
</dbReference>
<keyword evidence="4" id="KW-0472">Membrane</keyword>
<reference evidence="9" key="1">
    <citation type="submission" date="2017-02" db="EMBL/GenBank/DDBJ databases">
        <authorList>
            <person name="Varghese N."/>
            <person name="Submissions S."/>
        </authorList>
    </citation>
    <scope>NUCLEOTIDE SEQUENCE [LARGE SCALE GENOMIC DNA]</scope>
    <source>
        <strain evidence="9">DSM 23405</strain>
    </source>
</reference>
<accession>A0A1T5DJF4</accession>
<gene>
    <name evidence="8" type="ORF">SAMN05660776_2685</name>
</gene>
<dbReference type="RefSeq" id="WP_079721528.1">
    <property type="nucleotide sequence ID" value="NZ_FUYY01000005.1"/>
</dbReference>
<evidence type="ECO:0000256" key="3">
    <source>
        <dbReference type="ARBA" id="ARBA00022729"/>
    </source>
</evidence>